<reference evidence="3" key="1">
    <citation type="submission" date="2022-11" db="UniProtKB">
        <authorList>
            <consortium name="WormBaseParasite"/>
        </authorList>
    </citation>
    <scope>IDENTIFICATION</scope>
</reference>
<keyword evidence="2" id="KW-1185">Reference proteome</keyword>
<dbReference type="AlphaFoldDB" id="A0A914DYS9"/>
<feature type="domain" description="C-type lectin" evidence="1">
    <location>
        <begin position="1"/>
        <end position="77"/>
    </location>
</feature>
<dbReference type="InterPro" id="IPR016187">
    <property type="entry name" value="CTDL_fold"/>
</dbReference>
<dbReference type="CDD" id="cd00037">
    <property type="entry name" value="CLECT"/>
    <property type="match status" value="1"/>
</dbReference>
<dbReference type="WBParaSite" id="ACRNAN_scaffold4673.g16187.t1">
    <property type="protein sequence ID" value="ACRNAN_scaffold4673.g16187.t1"/>
    <property type="gene ID" value="ACRNAN_scaffold4673.g16187"/>
</dbReference>
<organism evidence="2 3">
    <name type="scientific">Acrobeloides nanus</name>
    <dbReference type="NCBI Taxonomy" id="290746"/>
    <lineage>
        <taxon>Eukaryota</taxon>
        <taxon>Metazoa</taxon>
        <taxon>Ecdysozoa</taxon>
        <taxon>Nematoda</taxon>
        <taxon>Chromadorea</taxon>
        <taxon>Rhabditida</taxon>
        <taxon>Tylenchina</taxon>
        <taxon>Cephalobomorpha</taxon>
        <taxon>Cephaloboidea</taxon>
        <taxon>Cephalobidae</taxon>
        <taxon>Acrobeloides</taxon>
    </lineage>
</organism>
<evidence type="ECO:0000259" key="1">
    <source>
        <dbReference type="PROSITE" id="PS50041"/>
    </source>
</evidence>
<sequence length="85" mass="8677">MSIGGDLPSIHDSATNNFLASQFVPQAGVVGYWIGLTCDETLGPENAACTWLDGIPFDFQDFTNGAPDGAVAGAPCAGNICLASI</sequence>
<dbReference type="Proteomes" id="UP000887540">
    <property type="component" value="Unplaced"/>
</dbReference>
<dbReference type="InterPro" id="IPR016186">
    <property type="entry name" value="C-type_lectin-like/link_sf"/>
</dbReference>
<dbReference type="PROSITE" id="PS50041">
    <property type="entry name" value="C_TYPE_LECTIN_2"/>
    <property type="match status" value="1"/>
</dbReference>
<accession>A0A914DYS9</accession>
<evidence type="ECO:0000313" key="2">
    <source>
        <dbReference type="Proteomes" id="UP000887540"/>
    </source>
</evidence>
<name>A0A914DYS9_9BILA</name>
<dbReference type="SUPFAM" id="SSF56436">
    <property type="entry name" value="C-type lectin-like"/>
    <property type="match status" value="1"/>
</dbReference>
<evidence type="ECO:0000313" key="3">
    <source>
        <dbReference type="WBParaSite" id="ACRNAN_scaffold4673.g16187.t1"/>
    </source>
</evidence>
<proteinExistence type="predicted"/>
<dbReference type="Gene3D" id="3.10.100.10">
    <property type="entry name" value="Mannose-Binding Protein A, subunit A"/>
    <property type="match status" value="1"/>
</dbReference>
<dbReference type="InterPro" id="IPR001304">
    <property type="entry name" value="C-type_lectin-like"/>
</dbReference>
<protein>
    <submittedName>
        <fullName evidence="3">C-type lectin domain-containing protein</fullName>
    </submittedName>
</protein>